<name>A0ABZ0Z2F6_9CAUD</name>
<sequence length="114" mass="13384">MENIKCITPNCFIIINENGFNQLCEHLQCIPEDEYSMLIRTKQFKKISNKYSYVLFNVTKNFSIDCIDNSQNFTKRITNEDIAYPCLLSFFDDTFETSSYAFYISSNNLNEIPL</sequence>
<keyword evidence="2" id="KW-1185">Reference proteome</keyword>
<organism evidence="1 2">
    <name type="scientific">phage Lak_Megaphage_Sonny</name>
    <dbReference type="NCBI Taxonomy" id="3109229"/>
    <lineage>
        <taxon>Viruses</taxon>
        <taxon>Duplodnaviria</taxon>
        <taxon>Heunggongvirae</taxon>
        <taxon>Uroviricota</taxon>
        <taxon>Caudoviricetes</taxon>
        <taxon>Caudoviricetes code 15 clade</taxon>
    </lineage>
</organism>
<proteinExistence type="predicted"/>
<reference evidence="1 2" key="1">
    <citation type="submission" date="2023-11" db="EMBL/GenBank/DDBJ databases">
        <authorList>
            <person name="Cook R."/>
            <person name="Crisci M."/>
            <person name="Pye H."/>
            <person name="Adriaenssens E."/>
            <person name="Santini J."/>
        </authorList>
    </citation>
    <scope>NUCLEOTIDE SEQUENCE [LARGE SCALE GENOMIC DNA]</scope>
    <source>
        <strain evidence="1">Lak_Megaphage_Sonny</strain>
    </source>
</reference>
<dbReference type="Proteomes" id="UP001358193">
    <property type="component" value="Segment"/>
</dbReference>
<protein>
    <submittedName>
        <fullName evidence="1">Uncharacterized protein</fullName>
    </submittedName>
</protein>
<accession>A0ABZ0Z2F6</accession>
<evidence type="ECO:0000313" key="1">
    <source>
        <dbReference type="EMBL" id="WQJ53346.1"/>
    </source>
</evidence>
<evidence type="ECO:0000313" key="2">
    <source>
        <dbReference type="Proteomes" id="UP001358193"/>
    </source>
</evidence>
<dbReference type="EMBL" id="OR769223">
    <property type="protein sequence ID" value="WQJ53346.1"/>
    <property type="molecule type" value="Genomic_DNA"/>
</dbReference>